<sequence length="84" mass="9119">MTKIMRRPRVRALITATVVAGGLVLATGQPAYAGSYRSPFYSTQAACNAARPAHVSSWTSPGPCHAVTNTQGRVSWYFTVQTRY</sequence>
<keyword evidence="4" id="KW-1185">Reference proteome</keyword>
<evidence type="ECO:0000313" key="1">
    <source>
        <dbReference type="EMBL" id="SCL58848.1"/>
    </source>
</evidence>
<organism evidence="1 3">
    <name type="scientific">Micromonospora peucetia</name>
    <dbReference type="NCBI Taxonomy" id="47871"/>
    <lineage>
        <taxon>Bacteria</taxon>
        <taxon>Bacillati</taxon>
        <taxon>Actinomycetota</taxon>
        <taxon>Actinomycetes</taxon>
        <taxon>Micromonosporales</taxon>
        <taxon>Micromonosporaceae</taxon>
        <taxon>Micromonospora</taxon>
    </lineage>
</organism>
<dbReference type="EMBL" id="CP109071">
    <property type="protein sequence ID" value="WSA35023.1"/>
    <property type="molecule type" value="Genomic_DNA"/>
</dbReference>
<name>A0A1C6UXR0_9ACTN</name>
<dbReference type="STRING" id="47871.GA0070608_2049"/>
<evidence type="ECO:0000313" key="3">
    <source>
        <dbReference type="Proteomes" id="UP000199343"/>
    </source>
</evidence>
<dbReference type="AlphaFoldDB" id="A0A1C6UXR0"/>
<dbReference type="OrthoDB" id="3396553at2"/>
<proteinExistence type="predicted"/>
<reference evidence="2 4" key="2">
    <citation type="submission" date="2022-10" db="EMBL/GenBank/DDBJ databases">
        <title>The complete genomes of actinobacterial strains from the NBC collection.</title>
        <authorList>
            <person name="Joergensen T.S."/>
            <person name="Alvarez Arevalo M."/>
            <person name="Sterndorff E.B."/>
            <person name="Faurdal D."/>
            <person name="Vuksanovic O."/>
            <person name="Mourched A.-S."/>
            <person name="Charusanti P."/>
            <person name="Shaw S."/>
            <person name="Blin K."/>
            <person name="Weber T."/>
        </authorList>
    </citation>
    <scope>NUCLEOTIDE SEQUENCE [LARGE SCALE GENOMIC DNA]</scope>
    <source>
        <strain evidence="2 4">NBC 01809</strain>
    </source>
</reference>
<evidence type="ECO:0000313" key="4">
    <source>
        <dbReference type="Proteomes" id="UP001334804"/>
    </source>
</evidence>
<dbReference type="Proteomes" id="UP000199343">
    <property type="component" value="Unassembled WGS sequence"/>
</dbReference>
<gene>
    <name evidence="1" type="ORF">GA0070608_2049</name>
    <name evidence="2" type="ORF">OIE14_13715</name>
</gene>
<protein>
    <submittedName>
        <fullName evidence="1">Uncharacterized protein</fullName>
    </submittedName>
</protein>
<dbReference type="Proteomes" id="UP001334804">
    <property type="component" value="Chromosome"/>
</dbReference>
<reference evidence="1 3" key="1">
    <citation type="submission" date="2016-06" db="EMBL/GenBank/DDBJ databases">
        <authorList>
            <person name="Kjaerup R.B."/>
            <person name="Dalgaard T.S."/>
            <person name="Juul-Madsen H.R."/>
        </authorList>
    </citation>
    <scope>NUCLEOTIDE SEQUENCE [LARGE SCALE GENOMIC DNA]</scope>
    <source>
        <strain evidence="1 3">DSM 43363</strain>
    </source>
</reference>
<dbReference type="EMBL" id="FMIC01000002">
    <property type="protein sequence ID" value="SCL58848.1"/>
    <property type="molecule type" value="Genomic_DNA"/>
</dbReference>
<accession>A0A1C6UXR0</accession>
<dbReference type="RefSeq" id="WP_091625662.1">
    <property type="nucleotide sequence ID" value="NZ_CP109071.1"/>
</dbReference>
<evidence type="ECO:0000313" key="2">
    <source>
        <dbReference type="EMBL" id="WSA35023.1"/>
    </source>
</evidence>